<dbReference type="AlphaFoldDB" id="A0AAW1BV48"/>
<sequence length="113" mass="12543">MVPRNLSMATEKSHLAKTPASITAISNGTREESATTTIKTVVPGTSDITRTDNNTRPRKATTDVLGDHSHLLNRVWSLHWRISWMLFPLESKSGHPPFLRSMGGSSWLDQSQC</sequence>
<feature type="compositionally biased region" description="Polar residues" evidence="1">
    <location>
        <begin position="20"/>
        <end position="39"/>
    </location>
</feature>
<evidence type="ECO:0000313" key="3">
    <source>
        <dbReference type="Proteomes" id="UP001474421"/>
    </source>
</evidence>
<gene>
    <name evidence="2" type="ORF">NXF25_004652</name>
</gene>
<keyword evidence="3" id="KW-1185">Reference proteome</keyword>
<name>A0AAW1BV48_CROAD</name>
<dbReference type="EMBL" id="JAOTOJ010000002">
    <property type="protein sequence ID" value="KAK9405878.1"/>
    <property type="molecule type" value="Genomic_DNA"/>
</dbReference>
<feature type="region of interest" description="Disordered" evidence="1">
    <location>
        <begin position="1"/>
        <end position="61"/>
    </location>
</feature>
<reference evidence="2 3" key="1">
    <citation type="journal article" date="2024" name="Proc. Natl. Acad. Sci. U.S.A.">
        <title>The genetic regulatory architecture and epigenomic basis for age-related changes in rattlesnake venom.</title>
        <authorList>
            <person name="Hogan M.P."/>
            <person name="Holding M.L."/>
            <person name="Nystrom G.S."/>
            <person name="Colston T.J."/>
            <person name="Bartlett D.A."/>
            <person name="Mason A.J."/>
            <person name="Ellsworth S.A."/>
            <person name="Rautsaw R.M."/>
            <person name="Lawrence K.C."/>
            <person name="Strickland J.L."/>
            <person name="He B."/>
            <person name="Fraser P."/>
            <person name="Margres M.J."/>
            <person name="Gilbert D.M."/>
            <person name="Gibbs H.L."/>
            <person name="Parkinson C.L."/>
            <person name="Rokyta D.R."/>
        </authorList>
    </citation>
    <scope>NUCLEOTIDE SEQUENCE [LARGE SCALE GENOMIC DNA]</scope>
    <source>
        <strain evidence="2">DRR0105</strain>
    </source>
</reference>
<evidence type="ECO:0000313" key="2">
    <source>
        <dbReference type="EMBL" id="KAK9405878.1"/>
    </source>
</evidence>
<comment type="caution">
    <text evidence="2">The sequence shown here is derived from an EMBL/GenBank/DDBJ whole genome shotgun (WGS) entry which is preliminary data.</text>
</comment>
<protein>
    <submittedName>
        <fullName evidence="2">Uncharacterized protein</fullName>
    </submittedName>
</protein>
<dbReference type="Proteomes" id="UP001474421">
    <property type="component" value="Unassembled WGS sequence"/>
</dbReference>
<proteinExistence type="predicted"/>
<evidence type="ECO:0000256" key="1">
    <source>
        <dbReference type="SAM" id="MobiDB-lite"/>
    </source>
</evidence>
<organism evidence="2 3">
    <name type="scientific">Crotalus adamanteus</name>
    <name type="common">Eastern diamondback rattlesnake</name>
    <dbReference type="NCBI Taxonomy" id="8729"/>
    <lineage>
        <taxon>Eukaryota</taxon>
        <taxon>Metazoa</taxon>
        <taxon>Chordata</taxon>
        <taxon>Craniata</taxon>
        <taxon>Vertebrata</taxon>
        <taxon>Euteleostomi</taxon>
        <taxon>Lepidosauria</taxon>
        <taxon>Squamata</taxon>
        <taxon>Bifurcata</taxon>
        <taxon>Unidentata</taxon>
        <taxon>Episquamata</taxon>
        <taxon>Toxicofera</taxon>
        <taxon>Serpentes</taxon>
        <taxon>Colubroidea</taxon>
        <taxon>Viperidae</taxon>
        <taxon>Crotalinae</taxon>
        <taxon>Crotalus</taxon>
    </lineage>
</organism>
<accession>A0AAW1BV48</accession>